<dbReference type="InterPro" id="IPR027417">
    <property type="entry name" value="P-loop_NTPase"/>
</dbReference>
<gene>
    <name evidence="1" type="ORF">DKW60_14750</name>
</gene>
<reference evidence="1 2" key="1">
    <citation type="submission" date="2018-05" db="EMBL/GenBank/DDBJ databases">
        <title>Leucothrix arctica sp. nov., isolated from Arctic seawater.</title>
        <authorList>
            <person name="Choi A."/>
            <person name="Baek K."/>
        </authorList>
    </citation>
    <scope>NUCLEOTIDE SEQUENCE [LARGE SCALE GENOMIC DNA]</scope>
    <source>
        <strain evidence="1 2">JCM 18388</strain>
    </source>
</reference>
<keyword evidence="1" id="KW-0547">Nucleotide-binding</keyword>
<dbReference type="EMBL" id="QGKM01000045">
    <property type="protein sequence ID" value="PWQ95472.1"/>
    <property type="molecule type" value="Genomic_DNA"/>
</dbReference>
<accession>A0A317CGV2</accession>
<evidence type="ECO:0000313" key="2">
    <source>
        <dbReference type="Proteomes" id="UP000245539"/>
    </source>
</evidence>
<dbReference type="RefSeq" id="WP_109838427.1">
    <property type="nucleotide sequence ID" value="NZ_QGKM01000045.1"/>
</dbReference>
<keyword evidence="1" id="KW-0347">Helicase</keyword>
<evidence type="ECO:0000313" key="1">
    <source>
        <dbReference type="EMBL" id="PWQ95472.1"/>
    </source>
</evidence>
<protein>
    <submittedName>
        <fullName evidence="1">Helicase</fullName>
    </submittedName>
</protein>
<organism evidence="1 2">
    <name type="scientific">Leucothrix pacifica</name>
    <dbReference type="NCBI Taxonomy" id="1247513"/>
    <lineage>
        <taxon>Bacteria</taxon>
        <taxon>Pseudomonadati</taxon>
        <taxon>Pseudomonadota</taxon>
        <taxon>Gammaproteobacteria</taxon>
        <taxon>Thiotrichales</taxon>
        <taxon>Thiotrichaceae</taxon>
        <taxon>Leucothrix</taxon>
    </lineage>
</organism>
<comment type="caution">
    <text evidence="1">The sequence shown here is derived from an EMBL/GenBank/DDBJ whole genome shotgun (WGS) entry which is preliminary data.</text>
</comment>
<dbReference type="AlphaFoldDB" id="A0A317CGV2"/>
<dbReference type="Proteomes" id="UP000245539">
    <property type="component" value="Unassembled WGS sequence"/>
</dbReference>
<dbReference type="OrthoDB" id="9814088at2"/>
<keyword evidence="1" id="KW-0378">Hydrolase</keyword>
<proteinExistence type="predicted"/>
<sequence>MTDEITEVIEHLDEVLAGLKDFQRATVASVLTRFQSGENNERMLVADEVGLGKTIVAKGVIAELLKERIERYSCQSGNTPFSPLRVTYICSNLTLANENRKKLAVFKDEAQEKYVLEPRYSRLLEIAVAEVQPDKNGKYLELCSLTPSTSFNLTQGYGNWRERLIIYFALIDHSKLSEYSETLSDFLSDGVKNWEEQRIAFPDSKIILPEVATAFHERLSKTLDVIERAKYGIGDGYKTALEALLAYSQSSSAISNSTHFKTYLRLLMARACAKHLSADLFILDEFQRFKSLLATQSGAEEALIAQQVFKNKQASKVLLLSATPFKAFSHNQDDENGEAHAAELNLLLRFLSHDNAESLQEYEQHRKVLQQQLLKLRQNNMVLDDLCDLSKAQVEGVLRQYISRTERSQISGSYEEVFSTQVDQCIDEFSSGEITLFKALAQLAKSLAEESSSRSTHQVMEFHKAAPWALSFLTGYQLRRQLDVHRSKLRGDIRRSHQGWLPRKAISSYRLKLDEAPHAKTRSLVKKLFPQNKFKTASEELLWVPPSLPHYPLQGSFEGQEDFSKTLLFSSWAIVPRALSGLISYEAERRLVAHSKQSQDYYKSKKSHTPGFNFSADSSLVGWSFIYPSRVMCELSSAGRWASLDELVNERESFFRDKLKHLSAYETSDVKSERWYAYAPFLLDYECGYKNEVCQWLDDYRRVIQRRKQDGRKGKQASYEQFLRNWNDNLLRLGKMPKDLARYLAYLSISSPSVVTVRALKSLYQNDIEEIRVAAGEVGEAAITLFNNRMTELVITKRHNNKKYFKSVIRYAADGDFQAVIEEYAHLLKGSGQSMDDAIRQLSEVLSLSDTTIDCQFREVRSQVEASGRRSKLRCHYALPLGNQKLSDEKGTKRISNVRDAFNSPFYPFVLNSTSIGQEGLDFHWYCLRIVHWNLPSNPIDIEQREGRVNRYKSLLVRRRIAEQYIASHPETTTRKLRRRYRWNKLFRWADKQTSSSRESDLIPYWHYPEGKAKIERFVPLMPLSQDVERLQYALKLLALYRLSFGQPRQEDLLKNLLERDFSKEEIALIFSKLMIDLSPLNDVKHH</sequence>
<dbReference type="SUPFAM" id="SSF52540">
    <property type="entry name" value="P-loop containing nucleoside triphosphate hydrolases"/>
    <property type="match status" value="2"/>
</dbReference>
<keyword evidence="2" id="KW-1185">Reference proteome</keyword>
<dbReference type="GO" id="GO:0004386">
    <property type="term" value="F:helicase activity"/>
    <property type="evidence" value="ECO:0007669"/>
    <property type="project" value="UniProtKB-KW"/>
</dbReference>
<name>A0A317CGV2_9GAMM</name>
<dbReference type="Gene3D" id="3.40.50.300">
    <property type="entry name" value="P-loop containing nucleotide triphosphate hydrolases"/>
    <property type="match status" value="2"/>
</dbReference>
<keyword evidence="1" id="KW-0067">ATP-binding</keyword>